<feature type="binding site" evidence="9">
    <location>
        <position position="52"/>
    </location>
    <ligand>
        <name>Zn(2+)</name>
        <dbReference type="ChEBI" id="CHEBI:29105"/>
        <note>catalytic</note>
    </ligand>
</feature>
<comment type="cofactor">
    <cofactor evidence="9">
        <name>Zn(2+)</name>
        <dbReference type="ChEBI" id="CHEBI:29105"/>
    </cofactor>
    <text evidence="9">Binds 1 zinc ion per subunit.</text>
</comment>
<dbReference type="PANTHER" id="PTHR21327:SF18">
    <property type="entry name" value="3,4-DIHYDROXY-2-BUTANONE 4-PHOSPHATE SYNTHASE"/>
    <property type="match status" value="1"/>
</dbReference>
<protein>
    <recommendedName>
        <fullName evidence="9">GTP cyclohydrolase-2</fullName>
        <ecNumber evidence="9">3.5.4.25</ecNumber>
    </recommendedName>
    <alternativeName>
        <fullName evidence="9">GTP cyclohydrolase II</fullName>
    </alternativeName>
</protein>
<dbReference type="EMBL" id="CP032100">
    <property type="protein sequence ID" value="AXX89821.1"/>
    <property type="molecule type" value="Genomic_DNA"/>
</dbReference>
<comment type="pathway">
    <text evidence="1 9">Cofactor biosynthesis; riboflavin biosynthesis; 5-amino-6-(D-ribitylamino)uracil from GTP: step 1/4.</text>
</comment>
<keyword evidence="6 9" id="KW-0862">Zinc</keyword>
<dbReference type="NCBIfam" id="NF001591">
    <property type="entry name" value="PRK00393.1"/>
    <property type="match status" value="1"/>
</dbReference>
<dbReference type="GO" id="GO:0005525">
    <property type="term" value="F:GTP binding"/>
    <property type="evidence" value="ECO:0007669"/>
    <property type="project" value="UniProtKB-KW"/>
</dbReference>
<dbReference type="GO" id="GO:0003935">
    <property type="term" value="F:GTP cyclohydrolase II activity"/>
    <property type="evidence" value="ECO:0007669"/>
    <property type="project" value="UniProtKB-UniRule"/>
</dbReference>
<keyword evidence="4 9" id="KW-0547">Nucleotide-binding</keyword>
<feature type="binding site" evidence="9">
    <location>
        <position position="68"/>
    </location>
    <ligand>
        <name>GTP</name>
        <dbReference type="ChEBI" id="CHEBI:37565"/>
    </ligand>
</feature>
<dbReference type="Proteomes" id="UP000263040">
    <property type="component" value="Chromosome"/>
</dbReference>
<keyword evidence="3 9" id="KW-0479">Metal-binding</keyword>
<sequence>MNIIQSNIANLPTKYGKFKIKAYKDGNQEHLAIMSQDFENIDSPFVRIHSECLTGDTLGSLKCDCQNQLDLSLKFIAEQGGLVIYHRQEGRNIGLVNKVNAYALQDQGRNTIQANLELGFGEDDRNYSIVGHIFKDLGVKKLKLITNNPKKIEYVESLGIEIAERIPAITKSNKYNEGYLLTKKEQMGHIL</sequence>
<feature type="domain" description="GTP cyclohydrolase II" evidence="10">
    <location>
        <begin position="9"/>
        <end position="167"/>
    </location>
</feature>
<feature type="active site" description="Proton acceptor" evidence="9">
    <location>
        <position position="123"/>
    </location>
</feature>
<evidence type="ECO:0000313" key="12">
    <source>
        <dbReference type="Proteomes" id="UP000263040"/>
    </source>
</evidence>
<dbReference type="InterPro" id="IPR032677">
    <property type="entry name" value="GTP_cyclohydro_II"/>
</dbReference>
<comment type="similarity">
    <text evidence="9">Belongs to the GTP cyclohydrolase II family.</text>
</comment>
<dbReference type="AlphaFoldDB" id="A0AAD0WQJ9"/>
<evidence type="ECO:0000256" key="7">
    <source>
        <dbReference type="ARBA" id="ARBA00023134"/>
    </source>
</evidence>
<evidence type="ECO:0000256" key="6">
    <source>
        <dbReference type="ARBA" id="ARBA00022833"/>
    </source>
</evidence>
<dbReference type="InterPro" id="IPR036144">
    <property type="entry name" value="RibA-like_sf"/>
</dbReference>
<keyword evidence="2 9" id="KW-0686">Riboflavin biosynthesis</keyword>
<evidence type="ECO:0000259" key="10">
    <source>
        <dbReference type="Pfam" id="PF00925"/>
    </source>
</evidence>
<comment type="function">
    <text evidence="9">Catalyzes the conversion of GTP to 2,5-diamino-6-ribosylamino-4(3H)-pyrimidinone 5'-phosphate (DARP), formate and pyrophosphate.</text>
</comment>
<name>A0AAD0WQJ9_9BACT</name>
<feature type="binding site" evidence="9">
    <location>
        <position position="111"/>
    </location>
    <ligand>
        <name>GTP</name>
        <dbReference type="ChEBI" id="CHEBI:37565"/>
    </ligand>
</feature>
<evidence type="ECO:0000256" key="8">
    <source>
        <dbReference type="ARBA" id="ARBA00049295"/>
    </source>
</evidence>
<dbReference type="PANTHER" id="PTHR21327">
    <property type="entry name" value="GTP CYCLOHYDROLASE II-RELATED"/>
    <property type="match status" value="1"/>
</dbReference>
<dbReference type="InterPro" id="IPR000926">
    <property type="entry name" value="RibA"/>
</dbReference>
<dbReference type="GO" id="GO:0008270">
    <property type="term" value="F:zinc ion binding"/>
    <property type="evidence" value="ECO:0007669"/>
    <property type="project" value="UniProtKB-UniRule"/>
</dbReference>
<evidence type="ECO:0000256" key="1">
    <source>
        <dbReference type="ARBA" id="ARBA00004853"/>
    </source>
</evidence>
<dbReference type="NCBIfam" id="TIGR00505">
    <property type="entry name" value="ribA"/>
    <property type="match status" value="1"/>
</dbReference>
<evidence type="ECO:0000256" key="9">
    <source>
        <dbReference type="HAMAP-Rule" id="MF_00179"/>
    </source>
</evidence>
<keyword evidence="5 9" id="KW-0378">Hydrolase</keyword>
<feature type="binding site" evidence="9">
    <location>
        <begin position="47"/>
        <end position="51"/>
    </location>
    <ligand>
        <name>GTP</name>
        <dbReference type="ChEBI" id="CHEBI:37565"/>
    </ligand>
</feature>
<dbReference type="RefSeq" id="WP_118886347.1">
    <property type="nucleotide sequence ID" value="NZ_CP032100.1"/>
</dbReference>
<dbReference type="GO" id="GO:0009231">
    <property type="term" value="P:riboflavin biosynthetic process"/>
    <property type="evidence" value="ECO:0007669"/>
    <property type="project" value="UniProtKB-UniRule"/>
</dbReference>
<organism evidence="11 12">
    <name type="scientific">Arcobacter suis CECT 7833</name>
    <dbReference type="NCBI Taxonomy" id="663365"/>
    <lineage>
        <taxon>Bacteria</taxon>
        <taxon>Pseudomonadati</taxon>
        <taxon>Campylobacterota</taxon>
        <taxon>Epsilonproteobacteria</taxon>
        <taxon>Campylobacterales</taxon>
        <taxon>Arcobacteraceae</taxon>
        <taxon>Arcobacter</taxon>
    </lineage>
</organism>
<feature type="binding site" evidence="9">
    <location>
        <position position="151"/>
    </location>
    <ligand>
        <name>GTP</name>
        <dbReference type="ChEBI" id="CHEBI:37565"/>
    </ligand>
</feature>
<proteinExistence type="inferred from homology"/>
<keyword evidence="7 9" id="KW-0342">GTP-binding</keyword>
<dbReference type="KEGG" id="asui:ASUIS_1339"/>
<dbReference type="HAMAP" id="MF_00179">
    <property type="entry name" value="RibA"/>
    <property type="match status" value="1"/>
</dbReference>
<dbReference type="GO" id="GO:0008686">
    <property type="term" value="F:3,4-dihydroxy-2-butanone-4-phosphate synthase activity"/>
    <property type="evidence" value="ECO:0007669"/>
    <property type="project" value="TreeGrafter"/>
</dbReference>
<evidence type="ECO:0000313" key="11">
    <source>
        <dbReference type="EMBL" id="AXX89821.1"/>
    </source>
</evidence>
<feature type="binding site" evidence="9">
    <location>
        <position position="63"/>
    </location>
    <ligand>
        <name>Zn(2+)</name>
        <dbReference type="ChEBI" id="CHEBI:29105"/>
        <note>catalytic</note>
    </ligand>
</feature>
<dbReference type="GO" id="GO:0005829">
    <property type="term" value="C:cytosol"/>
    <property type="evidence" value="ECO:0007669"/>
    <property type="project" value="TreeGrafter"/>
</dbReference>
<feature type="active site" description="Nucleophile" evidence="9">
    <location>
        <position position="125"/>
    </location>
</feature>
<dbReference type="Pfam" id="PF00925">
    <property type="entry name" value="GTP_cyclohydro2"/>
    <property type="match status" value="1"/>
</dbReference>
<evidence type="ECO:0000256" key="3">
    <source>
        <dbReference type="ARBA" id="ARBA00022723"/>
    </source>
</evidence>
<dbReference type="FunFam" id="3.40.50.10990:FF:000002">
    <property type="entry name" value="GTP cyclohydrolase-2"/>
    <property type="match status" value="1"/>
</dbReference>
<feature type="binding site" evidence="9">
    <location>
        <position position="65"/>
    </location>
    <ligand>
        <name>Zn(2+)</name>
        <dbReference type="ChEBI" id="CHEBI:29105"/>
        <note>catalytic</note>
    </ligand>
</feature>
<gene>
    <name evidence="9 11" type="primary">ribA</name>
    <name evidence="11" type="ORF">ASUIS_1339</name>
</gene>
<keyword evidence="12" id="KW-1185">Reference proteome</keyword>
<dbReference type="EC" id="3.5.4.25" evidence="9"/>
<accession>A0AAD0WQJ9</accession>
<evidence type="ECO:0000256" key="4">
    <source>
        <dbReference type="ARBA" id="ARBA00022741"/>
    </source>
</evidence>
<comment type="catalytic activity">
    <reaction evidence="8 9">
        <text>GTP + 4 H2O = 2,5-diamino-6-hydroxy-4-(5-phosphoribosylamino)-pyrimidine + formate + 2 phosphate + 3 H(+)</text>
        <dbReference type="Rhea" id="RHEA:23704"/>
        <dbReference type="ChEBI" id="CHEBI:15377"/>
        <dbReference type="ChEBI" id="CHEBI:15378"/>
        <dbReference type="ChEBI" id="CHEBI:15740"/>
        <dbReference type="ChEBI" id="CHEBI:37565"/>
        <dbReference type="ChEBI" id="CHEBI:43474"/>
        <dbReference type="ChEBI" id="CHEBI:58614"/>
        <dbReference type="EC" id="3.5.4.25"/>
    </reaction>
</comment>
<feature type="binding site" evidence="9">
    <location>
        <position position="146"/>
    </location>
    <ligand>
        <name>GTP</name>
        <dbReference type="ChEBI" id="CHEBI:37565"/>
    </ligand>
</feature>
<evidence type="ECO:0000256" key="5">
    <source>
        <dbReference type="ARBA" id="ARBA00022801"/>
    </source>
</evidence>
<feature type="binding site" evidence="9">
    <location>
        <begin position="89"/>
        <end position="91"/>
    </location>
    <ligand>
        <name>GTP</name>
        <dbReference type="ChEBI" id="CHEBI:37565"/>
    </ligand>
</feature>
<dbReference type="SUPFAM" id="SSF142695">
    <property type="entry name" value="RibA-like"/>
    <property type="match status" value="1"/>
</dbReference>
<dbReference type="CDD" id="cd00641">
    <property type="entry name" value="GTP_cyclohydro2"/>
    <property type="match status" value="1"/>
</dbReference>
<dbReference type="Gene3D" id="3.40.50.10990">
    <property type="entry name" value="GTP cyclohydrolase II"/>
    <property type="match status" value="1"/>
</dbReference>
<evidence type="ECO:0000256" key="2">
    <source>
        <dbReference type="ARBA" id="ARBA00022619"/>
    </source>
</evidence>
<reference evidence="11 12" key="1">
    <citation type="submission" date="2018-08" db="EMBL/GenBank/DDBJ databases">
        <title>Complete genome of the Arcobacter suis type strain LMG 26152.</title>
        <authorList>
            <person name="Miller W.G."/>
            <person name="Yee E."/>
            <person name="Bono J.L."/>
        </authorList>
    </citation>
    <scope>NUCLEOTIDE SEQUENCE [LARGE SCALE GENOMIC DNA]</scope>
    <source>
        <strain evidence="11 12">CECT 7833</strain>
    </source>
</reference>